<evidence type="ECO:0000313" key="9">
    <source>
        <dbReference type="EMBL" id="MSS64804.1"/>
    </source>
</evidence>
<feature type="transmembrane region" description="Helical" evidence="7">
    <location>
        <begin position="191"/>
        <end position="209"/>
    </location>
</feature>
<feature type="transmembrane region" description="Helical" evidence="7">
    <location>
        <begin position="221"/>
        <end position="239"/>
    </location>
</feature>
<dbReference type="AlphaFoldDB" id="A0A6L5Y1L4"/>
<dbReference type="InterPro" id="IPR050539">
    <property type="entry name" value="ThrE_Dicarb/AminoAcid_Exp"/>
</dbReference>
<dbReference type="InterPro" id="IPR010619">
    <property type="entry name" value="ThrE-like_N"/>
</dbReference>
<evidence type="ECO:0000256" key="1">
    <source>
        <dbReference type="ARBA" id="ARBA00004651"/>
    </source>
</evidence>
<evidence type="ECO:0000256" key="5">
    <source>
        <dbReference type="ARBA" id="ARBA00023136"/>
    </source>
</evidence>
<feature type="transmembrane region" description="Helical" evidence="7">
    <location>
        <begin position="251"/>
        <end position="272"/>
    </location>
</feature>
<sequence>MNKNCQTLNISVFFIIIELDYVGFGGKCVKLEEVLDTAILVGYNLLRNGAEIYRVEQSIVYICTAYGMQEIEAFAIPSSIVVTISDGRLSMTKSKRVLTRDTDLDKVDKLTDLSRKICRELPDYDTFKKLLQEILNGPIYGKALTYFAHAMIGLSFTLFFGGNYWDGLVGGMIGFSIALLTGFMKRLRANLFFNNILCGFFSAFISNILAIKTGLFHADKIIIGTIMLLVPGLALANSMRDFISSDTMTGLSRLVEALFVAMGIAIGVAFAMKFV</sequence>
<keyword evidence="2" id="KW-1003">Cell membrane</keyword>
<dbReference type="Proteomes" id="UP000482209">
    <property type="component" value="Unassembled WGS sequence"/>
</dbReference>
<dbReference type="PANTHER" id="PTHR34390:SF2">
    <property type="entry name" value="SUCCINATE TRANSPORTER SUBUNIT YJJP-RELATED"/>
    <property type="match status" value="1"/>
</dbReference>
<dbReference type="Pfam" id="PF06738">
    <property type="entry name" value="ThrE"/>
    <property type="match status" value="1"/>
</dbReference>
<comment type="similarity">
    <text evidence="6">Belongs to the ThrE exporter (TC 2.A.79) family.</text>
</comment>
<keyword evidence="3 7" id="KW-0812">Transmembrane</keyword>
<evidence type="ECO:0000256" key="4">
    <source>
        <dbReference type="ARBA" id="ARBA00022989"/>
    </source>
</evidence>
<evidence type="ECO:0000256" key="7">
    <source>
        <dbReference type="SAM" id="Phobius"/>
    </source>
</evidence>
<comment type="subcellular location">
    <subcellularLocation>
        <location evidence="1">Cell membrane</location>
        <topology evidence="1">Multi-pass membrane protein</topology>
    </subcellularLocation>
</comment>
<reference evidence="9 10" key="1">
    <citation type="submission" date="2019-08" db="EMBL/GenBank/DDBJ databases">
        <title>In-depth cultivation of the pig gut microbiome towards novel bacterial diversity and tailored functional studies.</title>
        <authorList>
            <person name="Wylensek D."/>
            <person name="Hitch T.C.A."/>
            <person name="Clavel T."/>
        </authorList>
    </citation>
    <scope>NUCLEOTIDE SEQUENCE [LARGE SCALE GENOMIC DNA]</scope>
    <source>
        <strain evidence="9 10">WCA-693-APC-MOT-I</strain>
    </source>
</reference>
<keyword evidence="10" id="KW-1185">Reference proteome</keyword>
<comment type="caution">
    <text evidence="9">The sequence shown here is derived from an EMBL/GenBank/DDBJ whole genome shotgun (WGS) entry which is preliminary data.</text>
</comment>
<organism evidence="9 10">
    <name type="scientific">Velocimicrobium porci</name>
    <dbReference type="NCBI Taxonomy" id="2606634"/>
    <lineage>
        <taxon>Bacteria</taxon>
        <taxon>Bacillati</taxon>
        <taxon>Bacillota</taxon>
        <taxon>Clostridia</taxon>
        <taxon>Lachnospirales</taxon>
        <taxon>Lachnospiraceae</taxon>
        <taxon>Velocimicrobium</taxon>
    </lineage>
</organism>
<keyword evidence="4 7" id="KW-1133">Transmembrane helix</keyword>
<dbReference type="GO" id="GO:0005886">
    <property type="term" value="C:plasma membrane"/>
    <property type="evidence" value="ECO:0007669"/>
    <property type="project" value="UniProtKB-SubCell"/>
</dbReference>
<feature type="transmembrane region" description="Helical" evidence="7">
    <location>
        <begin position="143"/>
        <end position="161"/>
    </location>
</feature>
<evidence type="ECO:0000256" key="3">
    <source>
        <dbReference type="ARBA" id="ARBA00022692"/>
    </source>
</evidence>
<protein>
    <submittedName>
        <fullName evidence="9">Threonine/serine exporter family protein</fullName>
    </submittedName>
</protein>
<keyword evidence="5 7" id="KW-0472">Membrane</keyword>
<gene>
    <name evidence="9" type="ORF">FYJ58_13155</name>
</gene>
<proteinExistence type="inferred from homology"/>
<feature type="domain" description="Threonine/serine exporter-like N-terminal" evidence="8">
    <location>
        <begin position="37"/>
        <end position="274"/>
    </location>
</feature>
<evidence type="ECO:0000313" key="10">
    <source>
        <dbReference type="Proteomes" id="UP000482209"/>
    </source>
</evidence>
<dbReference type="PANTHER" id="PTHR34390">
    <property type="entry name" value="UPF0442 PROTEIN YJJB-RELATED"/>
    <property type="match status" value="1"/>
</dbReference>
<evidence type="ECO:0000259" key="8">
    <source>
        <dbReference type="Pfam" id="PF06738"/>
    </source>
</evidence>
<feature type="transmembrane region" description="Helical" evidence="7">
    <location>
        <begin position="167"/>
        <end position="184"/>
    </location>
</feature>
<accession>A0A6L5Y1L4</accession>
<dbReference type="GO" id="GO:0022857">
    <property type="term" value="F:transmembrane transporter activity"/>
    <property type="evidence" value="ECO:0007669"/>
    <property type="project" value="InterPro"/>
</dbReference>
<name>A0A6L5Y1L4_9FIRM</name>
<dbReference type="EMBL" id="VUMT01000030">
    <property type="protein sequence ID" value="MSS64804.1"/>
    <property type="molecule type" value="Genomic_DNA"/>
</dbReference>
<evidence type="ECO:0000256" key="6">
    <source>
        <dbReference type="ARBA" id="ARBA00034125"/>
    </source>
</evidence>
<dbReference type="GO" id="GO:0015744">
    <property type="term" value="P:succinate transport"/>
    <property type="evidence" value="ECO:0007669"/>
    <property type="project" value="TreeGrafter"/>
</dbReference>
<evidence type="ECO:0000256" key="2">
    <source>
        <dbReference type="ARBA" id="ARBA00022475"/>
    </source>
</evidence>